<evidence type="ECO:0000313" key="2">
    <source>
        <dbReference type="EMBL" id="GEU62963.1"/>
    </source>
</evidence>
<feature type="compositionally biased region" description="Low complexity" evidence="1">
    <location>
        <begin position="505"/>
        <end position="515"/>
    </location>
</feature>
<feature type="region of interest" description="Disordered" evidence="1">
    <location>
        <begin position="188"/>
        <end position="215"/>
    </location>
</feature>
<dbReference type="EMBL" id="BKCJ010004766">
    <property type="protein sequence ID" value="GEU62963.1"/>
    <property type="molecule type" value="Genomic_DNA"/>
</dbReference>
<reference evidence="2" key="1">
    <citation type="journal article" date="2019" name="Sci. Rep.">
        <title>Draft genome of Tanacetum cinerariifolium, the natural source of mosquito coil.</title>
        <authorList>
            <person name="Yamashiro T."/>
            <person name="Shiraishi A."/>
            <person name="Satake H."/>
            <person name="Nakayama K."/>
        </authorList>
    </citation>
    <scope>NUCLEOTIDE SEQUENCE</scope>
</reference>
<protein>
    <submittedName>
        <fullName evidence="2">Uncharacterized protein</fullName>
    </submittedName>
</protein>
<organism evidence="2">
    <name type="scientific">Tanacetum cinerariifolium</name>
    <name type="common">Dalmatian daisy</name>
    <name type="synonym">Chrysanthemum cinerariifolium</name>
    <dbReference type="NCBI Taxonomy" id="118510"/>
    <lineage>
        <taxon>Eukaryota</taxon>
        <taxon>Viridiplantae</taxon>
        <taxon>Streptophyta</taxon>
        <taxon>Embryophyta</taxon>
        <taxon>Tracheophyta</taxon>
        <taxon>Spermatophyta</taxon>
        <taxon>Magnoliopsida</taxon>
        <taxon>eudicotyledons</taxon>
        <taxon>Gunneridae</taxon>
        <taxon>Pentapetalae</taxon>
        <taxon>asterids</taxon>
        <taxon>campanulids</taxon>
        <taxon>Asterales</taxon>
        <taxon>Asteraceae</taxon>
        <taxon>Asteroideae</taxon>
        <taxon>Anthemideae</taxon>
        <taxon>Anthemidinae</taxon>
        <taxon>Tanacetum</taxon>
    </lineage>
</organism>
<feature type="compositionally biased region" description="Basic and acidic residues" evidence="1">
    <location>
        <begin position="470"/>
        <end position="482"/>
    </location>
</feature>
<comment type="caution">
    <text evidence="2">The sequence shown here is derived from an EMBL/GenBank/DDBJ whole genome shotgun (WGS) entry which is preliminary data.</text>
</comment>
<accession>A0A6L2LMC2</accession>
<evidence type="ECO:0000256" key="1">
    <source>
        <dbReference type="SAM" id="MobiDB-lite"/>
    </source>
</evidence>
<sequence>MNLIATQQIALDNALVALKNRVKIRICNMRIDPTKTPNESTYQVVLDALALSPLYLAFLIIAKVPKIYMQQFCHTITKIKESSSYKFKLDKKKCTIDVEVFRDILHIYPRLPTKSLLYLLLLIQKLSLLSRNLAIEEPAEKPAKNPSTRRQSTGVQTRDTIGVFVLKKKAPTKAERSKGIELLSEAALHEEAHNDEENVSDNPRTSDDEEEIQEDEFVHTPENYVPTDDENVDGEEYERINKEMYDDVNVELKDAEPADEGKCDEEMTDAEKGDAEIENVNQEVTGNQVNDDAQATVTAALATQKTKVPLQSSSISSDYATKFLNFDNIPSADTEIISMMDIKVQHEDPSCQTSPFLTVPVLVILESLKALVTTIPLHIPPFIPLPQKSTPIPTPTTTEATISTTSALDSSTLIAIHQRLFDLENETMTSSKTFNKHPKHTALYHSLMESILANEDAINKGFASIQKKRKPDDADRDEDHPTGPDQGFKRRKTGKETKSSKKAKSTGTSKSTTKS</sequence>
<name>A0A6L2LMC2_TANCI</name>
<feature type="region of interest" description="Disordered" evidence="1">
    <location>
        <begin position="465"/>
        <end position="515"/>
    </location>
</feature>
<gene>
    <name evidence="2" type="ORF">Tci_034941</name>
</gene>
<proteinExistence type="predicted"/>
<dbReference type="AlphaFoldDB" id="A0A6L2LMC2"/>